<dbReference type="Proteomes" id="UP000693970">
    <property type="component" value="Unassembled WGS sequence"/>
</dbReference>
<organism evidence="1 2">
    <name type="scientific">Nitzschia inconspicua</name>
    <dbReference type="NCBI Taxonomy" id="303405"/>
    <lineage>
        <taxon>Eukaryota</taxon>
        <taxon>Sar</taxon>
        <taxon>Stramenopiles</taxon>
        <taxon>Ochrophyta</taxon>
        <taxon>Bacillariophyta</taxon>
        <taxon>Bacillariophyceae</taxon>
        <taxon>Bacillariophycidae</taxon>
        <taxon>Bacillariales</taxon>
        <taxon>Bacillariaceae</taxon>
        <taxon>Nitzschia</taxon>
    </lineage>
</organism>
<evidence type="ECO:0008006" key="3">
    <source>
        <dbReference type="Google" id="ProtNLM"/>
    </source>
</evidence>
<dbReference type="PANTHER" id="PTHR40866">
    <property type="entry name" value="BED-TYPE DOMAIN-CONTAINING PROTEIN"/>
    <property type="match status" value="1"/>
</dbReference>
<accession>A0A9K3KLY9</accession>
<reference evidence="1" key="1">
    <citation type="journal article" date="2021" name="Sci. Rep.">
        <title>Diploid genomic architecture of Nitzschia inconspicua, an elite biomass production diatom.</title>
        <authorList>
            <person name="Oliver A."/>
            <person name="Podell S."/>
            <person name="Pinowska A."/>
            <person name="Traller J.C."/>
            <person name="Smith S.R."/>
            <person name="McClure R."/>
            <person name="Beliaev A."/>
            <person name="Bohutskyi P."/>
            <person name="Hill E.A."/>
            <person name="Rabines A."/>
            <person name="Zheng H."/>
            <person name="Allen L.Z."/>
            <person name="Kuo A."/>
            <person name="Grigoriev I.V."/>
            <person name="Allen A.E."/>
            <person name="Hazlebeck D."/>
            <person name="Allen E.E."/>
        </authorList>
    </citation>
    <scope>NUCLEOTIDE SEQUENCE</scope>
    <source>
        <strain evidence="1">Hildebrandi</strain>
    </source>
</reference>
<evidence type="ECO:0000313" key="1">
    <source>
        <dbReference type="EMBL" id="KAG7346145.1"/>
    </source>
</evidence>
<protein>
    <recommendedName>
        <fullName evidence="3">HAT C-terminal dimerisation domain-containing protein</fullName>
    </recommendedName>
</protein>
<gene>
    <name evidence="1" type="ORF">IV203_005213</name>
</gene>
<proteinExistence type="predicted"/>
<keyword evidence="2" id="KW-1185">Reference proteome</keyword>
<dbReference type="OrthoDB" id="123934at2759"/>
<dbReference type="AlphaFoldDB" id="A0A9K3KLY9"/>
<comment type="caution">
    <text evidence="1">The sequence shown here is derived from an EMBL/GenBank/DDBJ whole genome shotgun (WGS) entry which is preliminary data.</text>
</comment>
<dbReference type="PANTHER" id="PTHR40866:SF1">
    <property type="entry name" value="BED-TYPE DOMAIN-CONTAINING PROTEIN"/>
    <property type="match status" value="1"/>
</dbReference>
<name>A0A9K3KLY9_9STRA</name>
<dbReference type="EMBL" id="JAGRRH010000021">
    <property type="protein sequence ID" value="KAG7346145.1"/>
    <property type="molecule type" value="Genomic_DNA"/>
</dbReference>
<sequence length="296" mass="34023">MSKALNVKPSAQLRTLTLDAHQKILKAKKDNVTRWTSTMDMVRRYLRIKDELSACNGLEDYVLSGRENQVIKEAAKSFHTFNMITVEIQAKGMDLLDVREQFDTLLSHEKYKMMDTYLGQKAKIVESPDFEVGCIKVMRGEPSTLTEEEVAAIAKLKRKSITSNAPEATAELDVDQKLAFNTKRRKVKMNQKLRRDRGPEESPFLDIKMIVSATSNCCERLFSEAKYVMVPHRRGMSPILFESLLFLKKNVEYWNVKTVGDAIQNSKRDKRDDDDFLRKASKVVCRILRNATIIHD</sequence>
<evidence type="ECO:0000313" key="2">
    <source>
        <dbReference type="Proteomes" id="UP000693970"/>
    </source>
</evidence>
<reference evidence="1" key="2">
    <citation type="submission" date="2021-04" db="EMBL/GenBank/DDBJ databases">
        <authorList>
            <person name="Podell S."/>
        </authorList>
    </citation>
    <scope>NUCLEOTIDE SEQUENCE</scope>
    <source>
        <strain evidence="1">Hildebrandi</strain>
    </source>
</reference>